<dbReference type="Proteomes" id="UP000054636">
    <property type="component" value="Unassembled WGS sequence"/>
</dbReference>
<dbReference type="InterPro" id="IPR044066">
    <property type="entry name" value="TRIAD_supradom"/>
</dbReference>
<evidence type="ECO:0000256" key="7">
    <source>
        <dbReference type="ARBA" id="ARBA00022786"/>
    </source>
</evidence>
<reference evidence="12 13" key="1">
    <citation type="submission" date="2015-11" db="EMBL/GenBank/DDBJ databases">
        <title>Genomes and virulence difference between two physiological races of Phytophthora nicotianae.</title>
        <authorList>
            <person name="Liu H."/>
            <person name="Ma X."/>
            <person name="Yu H."/>
            <person name="Fang D."/>
            <person name="Li Y."/>
            <person name="Wang X."/>
            <person name="Wang W."/>
            <person name="Dong Y."/>
            <person name="Xiao B."/>
        </authorList>
    </citation>
    <scope>NUCLEOTIDE SEQUENCE [LARGE SCALE GENOMIC DNA]</scope>
    <source>
        <strain evidence="13">race 1</strain>
    </source>
</reference>
<evidence type="ECO:0000256" key="9">
    <source>
        <dbReference type="SAM" id="Phobius"/>
    </source>
</evidence>
<evidence type="ECO:0000256" key="3">
    <source>
        <dbReference type="ARBA" id="ARBA00022679"/>
    </source>
</evidence>
<dbReference type="InterPro" id="IPR031127">
    <property type="entry name" value="E3_UB_ligase_RBR"/>
</dbReference>
<keyword evidence="6" id="KW-0863">Zinc-finger</keyword>
<comment type="catalytic activity">
    <reaction evidence="1">
        <text>[E2 ubiquitin-conjugating enzyme]-S-ubiquitinyl-L-cysteine + [acceptor protein]-L-lysine = [E2 ubiquitin-conjugating enzyme]-L-cysteine + [acceptor protein]-N(6)-ubiquitinyl-L-lysine.</text>
        <dbReference type="EC" id="2.3.2.31"/>
    </reaction>
</comment>
<dbReference type="Pfam" id="PF22191">
    <property type="entry name" value="IBR_1"/>
    <property type="match status" value="1"/>
</dbReference>
<evidence type="ECO:0000256" key="2">
    <source>
        <dbReference type="ARBA" id="ARBA00012251"/>
    </source>
</evidence>
<comment type="caution">
    <text evidence="12">The sequence shown here is derived from an EMBL/GenBank/DDBJ whole genome shotgun (WGS) entry which is preliminary data.</text>
</comment>
<keyword evidence="9" id="KW-1133">Transmembrane helix</keyword>
<evidence type="ECO:0000259" key="11">
    <source>
        <dbReference type="PROSITE" id="PS51873"/>
    </source>
</evidence>
<dbReference type="SUPFAM" id="SSF57850">
    <property type="entry name" value="RING/U-box"/>
    <property type="match status" value="2"/>
</dbReference>
<dbReference type="PROSITE" id="PS51873">
    <property type="entry name" value="TRIAD"/>
    <property type="match status" value="1"/>
</dbReference>
<evidence type="ECO:0000256" key="5">
    <source>
        <dbReference type="ARBA" id="ARBA00022737"/>
    </source>
</evidence>
<dbReference type="Gene3D" id="1.20.120.1750">
    <property type="match status" value="1"/>
</dbReference>
<evidence type="ECO:0000256" key="6">
    <source>
        <dbReference type="ARBA" id="ARBA00022771"/>
    </source>
</evidence>
<name>A0A0W8DTH7_PHYNI</name>
<dbReference type="GO" id="GO:0008270">
    <property type="term" value="F:zinc ion binding"/>
    <property type="evidence" value="ECO:0007669"/>
    <property type="project" value="UniProtKB-KW"/>
</dbReference>
<dbReference type="SMART" id="SM00647">
    <property type="entry name" value="IBR"/>
    <property type="match status" value="2"/>
</dbReference>
<keyword evidence="10" id="KW-0732">Signal</keyword>
<feature type="chain" id="PRO_5006941872" description="RBR-type E3 ubiquitin transferase" evidence="10">
    <location>
        <begin position="27"/>
        <end position="423"/>
    </location>
</feature>
<evidence type="ECO:0000256" key="8">
    <source>
        <dbReference type="ARBA" id="ARBA00022833"/>
    </source>
</evidence>
<sequence length="423" mass="47777">MRFAGRWSFLGAAAVMASVAVRDAAADGEINVKCSGQKQAIELTLNDTFASYECLNNGSVDENIGGGSFQVNVGVVKLNLSLEAFNSHSVTSLNFKALNEPTKLVNNETLDFEKFPSLEYLHFIDSNLTDLSLQGSTDKLQRIELKNTSVAMFPMFLYERQWTTATNIVHSAVYSDEDQGAASGRRYGQQQATMGDTYIADREFDAADELVCPLMECKQSIKEEDMERIVGKDETAQYRAALKRKRDEKNPSARWCPRAGCDELIICESTDNFTCPKCDTVGCFRCRGYAHRFWFCRGEMDKSYLAWEASVGKQKAVRACPHCQMRIWKNEGCNHMTCSHCRYEYCWVCESRWDASHYACYDLPFIGASSAWGRWLQRTLGYVAIVLIVAVISVFGFYAFVGSYVVFCGLIHSTRLIHRIQRN</sequence>
<evidence type="ECO:0000313" key="13">
    <source>
        <dbReference type="Proteomes" id="UP000054636"/>
    </source>
</evidence>
<dbReference type="InterPro" id="IPR002867">
    <property type="entry name" value="IBR_dom"/>
</dbReference>
<keyword evidence="9" id="KW-0812">Transmembrane</keyword>
<dbReference type="GO" id="GO:0061630">
    <property type="term" value="F:ubiquitin protein ligase activity"/>
    <property type="evidence" value="ECO:0007669"/>
    <property type="project" value="UniProtKB-EC"/>
</dbReference>
<dbReference type="EC" id="2.3.2.31" evidence="2"/>
<evidence type="ECO:0000256" key="10">
    <source>
        <dbReference type="SAM" id="SignalP"/>
    </source>
</evidence>
<protein>
    <recommendedName>
        <fullName evidence="2">RBR-type E3 ubiquitin transferase</fullName>
        <ecNumber evidence="2">2.3.2.31</ecNumber>
    </recommendedName>
</protein>
<keyword evidence="4" id="KW-0479">Metal-binding</keyword>
<feature type="transmembrane region" description="Helical" evidence="9">
    <location>
        <begin position="379"/>
        <end position="412"/>
    </location>
</feature>
<proteinExistence type="predicted"/>
<dbReference type="CDD" id="cd20336">
    <property type="entry name" value="Rcat_RBR"/>
    <property type="match status" value="1"/>
</dbReference>
<accession>A0A0W8DTH7</accession>
<organism evidence="12 13">
    <name type="scientific">Phytophthora nicotianae</name>
    <name type="common">Potato buckeye rot agent</name>
    <name type="synonym">Phytophthora parasitica</name>
    <dbReference type="NCBI Taxonomy" id="4792"/>
    <lineage>
        <taxon>Eukaryota</taxon>
        <taxon>Sar</taxon>
        <taxon>Stramenopiles</taxon>
        <taxon>Oomycota</taxon>
        <taxon>Peronosporomycetes</taxon>
        <taxon>Peronosporales</taxon>
        <taxon>Peronosporaceae</taxon>
        <taxon>Phytophthora</taxon>
    </lineage>
</organism>
<feature type="domain" description="RING-type" evidence="11">
    <location>
        <begin position="150"/>
        <end position="373"/>
    </location>
</feature>
<keyword evidence="3" id="KW-0808">Transferase</keyword>
<dbReference type="GO" id="GO:0016567">
    <property type="term" value="P:protein ubiquitination"/>
    <property type="evidence" value="ECO:0007669"/>
    <property type="project" value="InterPro"/>
</dbReference>
<evidence type="ECO:0000313" key="12">
    <source>
        <dbReference type="EMBL" id="KUF99661.1"/>
    </source>
</evidence>
<dbReference type="Pfam" id="PF01485">
    <property type="entry name" value="IBR"/>
    <property type="match status" value="1"/>
</dbReference>
<evidence type="ECO:0000256" key="1">
    <source>
        <dbReference type="ARBA" id="ARBA00001798"/>
    </source>
</evidence>
<feature type="signal peptide" evidence="10">
    <location>
        <begin position="1"/>
        <end position="26"/>
    </location>
</feature>
<keyword evidence="7" id="KW-0833">Ubl conjugation pathway</keyword>
<dbReference type="EMBL" id="LNFP01000020">
    <property type="protein sequence ID" value="KUF99661.1"/>
    <property type="molecule type" value="Genomic_DNA"/>
</dbReference>
<dbReference type="AlphaFoldDB" id="A0A0W8DTH7"/>
<dbReference type="CDD" id="cd20335">
    <property type="entry name" value="BRcat_RBR"/>
    <property type="match status" value="1"/>
</dbReference>
<keyword evidence="5" id="KW-0677">Repeat</keyword>
<keyword evidence="9" id="KW-0472">Membrane</keyword>
<keyword evidence="8" id="KW-0862">Zinc</keyword>
<gene>
    <name evidence="12" type="ORF">AM588_10010634</name>
</gene>
<evidence type="ECO:0000256" key="4">
    <source>
        <dbReference type="ARBA" id="ARBA00022723"/>
    </source>
</evidence>
<dbReference type="PANTHER" id="PTHR11685">
    <property type="entry name" value="RBR FAMILY RING FINGER AND IBR DOMAIN-CONTAINING"/>
    <property type="match status" value="1"/>
</dbReference>